<organism evidence="10 11">
    <name type="scientific">Zasmidium cellare</name>
    <name type="common">Wine cellar mold</name>
    <name type="synonym">Racodium cellare</name>
    <dbReference type="NCBI Taxonomy" id="395010"/>
    <lineage>
        <taxon>Eukaryota</taxon>
        <taxon>Fungi</taxon>
        <taxon>Dikarya</taxon>
        <taxon>Ascomycota</taxon>
        <taxon>Pezizomycotina</taxon>
        <taxon>Dothideomycetes</taxon>
        <taxon>Dothideomycetidae</taxon>
        <taxon>Mycosphaerellales</taxon>
        <taxon>Mycosphaerellaceae</taxon>
        <taxon>Zasmidium</taxon>
    </lineage>
</organism>
<feature type="compositionally biased region" description="Low complexity" evidence="9">
    <location>
        <begin position="25"/>
        <end position="35"/>
    </location>
</feature>
<evidence type="ECO:0000256" key="7">
    <source>
        <dbReference type="ARBA" id="ARBA00023136"/>
    </source>
</evidence>
<evidence type="ECO:0000313" key="11">
    <source>
        <dbReference type="Proteomes" id="UP001305779"/>
    </source>
</evidence>
<comment type="similarity">
    <text evidence="3 8">Belongs to the CTL (choline transporter-like) family.</text>
</comment>
<feature type="region of interest" description="Disordered" evidence="9">
    <location>
        <begin position="66"/>
        <end position="120"/>
    </location>
</feature>
<feature type="transmembrane region" description="Helical" evidence="8">
    <location>
        <begin position="428"/>
        <end position="448"/>
    </location>
</feature>
<sequence length="592" mass="64869">MRAIGFGNLKFPWVGSTESMAQVEPPKSTTTSSRPSPHDDTFYHAYTYDGNEYTGLSAHETGVEMEPLKGYDGQGQHGAADSYYSAQPQQQQYQQQQYNQPPPQQQNGMPPPPSYGQNFGGEKPNFDQAFKIERPKWNDLWAGILFILVSLGFVAVSGISIAGYAGNKGFNGDGFYGSDNTFSLNTNTIVLFAFIIVAALVLGYGYISLARIFTKQFIWISGILNIVLSLATAIYYFYRKAWVGGALWLVVAVFSIFCFISWIKRIPFSVLMFQTAIDVSRKTGHVYLVSFLGGLIAAAFSAWFAVTMVAVYIRFEPGANPSCNASAGGSGGCSSAIVIGLLVYITFAGYWITEWLKNTIHTTISGVYGSWYFSPNNVPNAPTRGAARRALTYSFGSISLGSLLVAILDLLRFACSVARDNSGGTGNFAADCAFCVLQCILGLVQWALEFINRYAFSYMALYGKAYFASAKDTWRMIKDRGIDALINECLVGPVLSMGCLFVAVTCALVSYIYLEVTDPPYNEGGKFTAVVVLYAFLIGLQVTGCFVVPLNSGIDTIFVAAAWDPEVLMREHGDLYRRMVEVYPHVQQAIHA</sequence>
<evidence type="ECO:0000256" key="4">
    <source>
        <dbReference type="ARBA" id="ARBA00015388"/>
    </source>
</evidence>
<dbReference type="Pfam" id="PF04515">
    <property type="entry name" value="Choline_transpo"/>
    <property type="match status" value="1"/>
</dbReference>
<evidence type="ECO:0000256" key="3">
    <source>
        <dbReference type="ARBA" id="ARBA00007168"/>
    </source>
</evidence>
<dbReference type="Proteomes" id="UP001305779">
    <property type="component" value="Unassembled WGS sequence"/>
</dbReference>
<gene>
    <name evidence="10" type="ORF">PRZ48_009803</name>
</gene>
<evidence type="ECO:0000256" key="9">
    <source>
        <dbReference type="SAM" id="MobiDB-lite"/>
    </source>
</evidence>
<feature type="compositionally biased region" description="Pro residues" evidence="9">
    <location>
        <begin position="100"/>
        <end position="114"/>
    </location>
</feature>
<comment type="function">
    <text evidence="1 8">Probably involved in transport through the plasma membrane.</text>
</comment>
<reference evidence="10 11" key="1">
    <citation type="journal article" date="2023" name="G3 (Bethesda)">
        <title>A chromosome-level genome assembly of Zasmidium syzygii isolated from banana leaves.</title>
        <authorList>
            <person name="van Westerhoven A.C."/>
            <person name="Mehrabi R."/>
            <person name="Talebi R."/>
            <person name="Steentjes M.B.F."/>
            <person name="Corcolon B."/>
            <person name="Chong P.A."/>
            <person name="Kema G.H.J."/>
            <person name="Seidl M.F."/>
        </authorList>
    </citation>
    <scope>NUCLEOTIDE SEQUENCE [LARGE SCALE GENOMIC DNA]</scope>
    <source>
        <strain evidence="10 11">P124</strain>
    </source>
</reference>
<dbReference type="InterPro" id="IPR007603">
    <property type="entry name" value="Choline_transptr-like"/>
</dbReference>
<evidence type="ECO:0000256" key="6">
    <source>
        <dbReference type="ARBA" id="ARBA00022989"/>
    </source>
</evidence>
<dbReference type="PANTHER" id="PTHR12385">
    <property type="entry name" value="CHOLINE TRANSPORTER-LIKE (SLC FAMILY 44)"/>
    <property type="match status" value="1"/>
</dbReference>
<feature type="region of interest" description="Disordered" evidence="9">
    <location>
        <begin position="17"/>
        <end position="43"/>
    </location>
</feature>
<feature type="transmembrane region" description="Helical" evidence="8">
    <location>
        <begin position="485"/>
        <end position="514"/>
    </location>
</feature>
<feature type="transmembrane region" description="Helical" evidence="8">
    <location>
        <begin position="390"/>
        <end position="408"/>
    </location>
</feature>
<evidence type="ECO:0000256" key="2">
    <source>
        <dbReference type="ARBA" id="ARBA00004651"/>
    </source>
</evidence>
<feature type="transmembrane region" description="Helical" evidence="8">
    <location>
        <begin position="335"/>
        <end position="353"/>
    </location>
</feature>
<evidence type="ECO:0000256" key="5">
    <source>
        <dbReference type="ARBA" id="ARBA00022692"/>
    </source>
</evidence>
<evidence type="ECO:0000313" key="10">
    <source>
        <dbReference type="EMBL" id="KAK4499290.1"/>
    </source>
</evidence>
<name>A0ABR0EDS5_ZASCE</name>
<feature type="transmembrane region" description="Helical" evidence="8">
    <location>
        <begin position="140"/>
        <end position="164"/>
    </location>
</feature>
<feature type="transmembrane region" description="Helical" evidence="8">
    <location>
        <begin position="184"/>
        <end position="205"/>
    </location>
</feature>
<feature type="transmembrane region" description="Helical" evidence="8">
    <location>
        <begin position="244"/>
        <end position="263"/>
    </location>
</feature>
<comment type="caution">
    <text evidence="10">The sequence shown here is derived from an EMBL/GenBank/DDBJ whole genome shotgun (WGS) entry which is preliminary data.</text>
</comment>
<feature type="transmembrane region" description="Helical" evidence="8">
    <location>
        <begin position="526"/>
        <end position="548"/>
    </location>
</feature>
<evidence type="ECO:0000256" key="8">
    <source>
        <dbReference type="RuleBase" id="RU368066"/>
    </source>
</evidence>
<proteinExistence type="inferred from homology"/>
<comment type="subcellular location">
    <subcellularLocation>
        <location evidence="2 8">Cell membrane</location>
        <topology evidence="2 8">Multi-pass membrane protein</topology>
    </subcellularLocation>
</comment>
<dbReference type="PANTHER" id="PTHR12385:SF4">
    <property type="entry name" value="PROTEIN PNS1"/>
    <property type="match status" value="1"/>
</dbReference>
<protein>
    <recommendedName>
        <fullName evidence="4 8">Protein PNS1</fullName>
    </recommendedName>
</protein>
<evidence type="ECO:0000256" key="1">
    <source>
        <dbReference type="ARBA" id="ARBA00002957"/>
    </source>
</evidence>
<keyword evidence="11" id="KW-1185">Reference proteome</keyword>
<keyword evidence="7 8" id="KW-0472">Membrane</keyword>
<feature type="transmembrane region" description="Helical" evidence="8">
    <location>
        <begin position="217"/>
        <end position="238"/>
    </location>
</feature>
<keyword evidence="6 8" id="KW-1133">Transmembrane helix</keyword>
<keyword evidence="5 8" id="KW-0812">Transmembrane</keyword>
<feature type="compositionally biased region" description="Low complexity" evidence="9">
    <location>
        <begin position="87"/>
        <end position="99"/>
    </location>
</feature>
<feature type="transmembrane region" description="Helical" evidence="8">
    <location>
        <begin position="284"/>
        <end position="315"/>
    </location>
</feature>
<dbReference type="EMBL" id="JAXOVC010000007">
    <property type="protein sequence ID" value="KAK4499290.1"/>
    <property type="molecule type" value="Genomic_DNA"/>
</dbReference>
<accession>A0ABR0EDS5</accession>